<dbReference type="InterPro" id="IPR004873">
    <property type="entry name" value="BURP_dom"/>
</dbReference>
<dbReference type="EnsemblPlants" id="AUR62043729-RA">
    <property type="protein sequence ID" value="AUR62043729-RA:cds"/>
    <property type="gene ID" value="AUR62043729"/>
</dbReference>
<dbReference type="PANTHER" id="PTHR31236:SF32">
    <property type="entry name" value="BURP DOMAIN PROTEIN USPL1-LIKE"/>
    <property type="match status" value="1"/>
</dbReference>
<reference evidence="2" key="2">
    <citation type="submission" date="2021-03" db="UniProtKB">
        <authorList>
            <consortium name="EnsemblPlants"/>
        </authorList>
    </citation>
    <scope>IDENTIFICATION</scope>
</reference>
<name>A0A803NCB2_CHEQI</name>
<dbReference type="InterPro" id="IPR044816">
    <property type="entry name" value="BURP"/>
</dbReference>
<evidence type="ECO:0000313" key="3">
    <source>
        <dbReference type="Proteomes" id="UP000596660"/>
    </source>
</evidence>
<dbReference type="SMR" id="A0A803NCB2"/>
<keyword evidence="3" id="KW-1185">Reference proteome</keyword>
<dbReference type="Proteomes" id="UP000596660">
    <property type="component" value="Unplaced"/>
</dbReference>
<sequence>MEFSLKKCEGEIPDAKGAKKCVTSLDSMIDFVRETFKSSTTNNGGQLFDDLKVLSTSPLPKSAKVFQPYTIIEQPKRVPSPKMTACHMLTYPYAVYYCHNPDPENQVYEISLLGEDGTRVNAVASCHMNSNAFDANLAVFRMFNIAPGSPVCHFLSSDGLLWVVSARDVEFSKKSEFKEADYVFFNYNDLRVGAKMPIYFGGAFDSEVPNFLPKDKADMIPFSSQKLPFLLNYFGFQPESPQAKAMEYSLKKCEGEIPDAQGAKKCVTSLDSMIDFIRETFKISNTGNGGQLFDDLKVLSTSPLPKSAKVFQPYTIIEQPKRVPSPKMTACHMLTYPYAVYYCHNPDPENRVYEITLMGEDGTRVNAVASCHMNSKAFDPNLMVFRMFNTQPGSPVCHFLSSDGLLWVPANPSSL</sequence>
<protein>
    <recommendedName>
        <fullName evidence="1">BURP domain-containing protein</fullName>
    </recommendedName>
</protein>
<proteinExistence type="predicted"/>
<organism evidence="2 3">
    <name type="scientific">Chenopodium quinoa</name>
    <name type="common">Quinoa</name>
    <dbReference type="NCBI Taxonomy" id="63459"/>
    <lineage>
        <taxon>Eukaryota</taxon>
        <taxon>Viridiplantae</taxon>
        <taxon>Streptophyta</taxon>
        <taxon>Embryophyta</taxon>
        <taxon>Tracheophyta</taxon>
        <taxon>Spermatophyta</taxon>
        <taxon>Magnoliopsida</taxon>
        <taxon>eudicotyledons</taxon>
        <taxon>Gunneridae</taxon>
        <taxon>Pentapetalae</taxon>
        <taxon>Caryophyllales</taxon>
        <taxon>Chenopodiaceae</taxon>
        <taxon>Chenopodioideae</taxon>
        <taxon>Atripliceae</taxon>
        <taxon>Chenopodium</taxon>
    </lineage>
</organism>
<dbReference type="Pfam" id="PF03181">
    <property type="entry name" value="BURP"/>
    <property type="match status" value="2"/>
</dbReference>
<feature type="domain" description="BURP" evidence="1">
    <location>
        <begin position="184"/>
        <end position="410"/>
    </location>
</feature>
<dbReference type="PANTHER" id="PTHR31236">
    <property type="entry name" value="BURP DOMAIN PROTEIN USPL1-LIKE"/>
    <property type="match status" value="1"/>
</dbReference>
<dbReference type="SMART" id="SM01045">
    <property type="entry name" value="BURP"/>
    <property type="match status" value="2"/>
</dbReference>
<evidence type="ECO:0000313" key="2">
    <source>
        <dbReference type="EnsemblPlants" id="AUR62043729-RA:cds"/>
    </source>
</evidence>
<dbReference type="Gramene" id="AUR62043729-RA">
    <property type="protein sequence ID" value="AUR62043729-RA:cds"/>
    <property type="gene ID" value="AUR62043729"/>
</dbReference>
<evidence type="ECO:0000259" key="1">
    <source>
        <dbReference type="PROSITE" id="PS51277"/>
    </source>
</evidence>
<reference evidence="2" key="1">
    <citation type="journal article" date="2017" name="Nature">
        <title>The genome of Chenopodium quinoa.</title>
        <authorList>
            <person name="Jarvis D.E."/>
            <person name="Ho Y.S."/>
            <person name="Lightfoot D.J."/>
            <person name="Schmoeckel S.M."/>
            <person name="Li B."/>
            <person name="Borm T.J.A."/>
            <person name="Ohyanagi H."/>
            <person name="Mineta K."/>
            <person name="Michell C.T."/>
            <person name="Saber N."/>
            <person name="Kharbatia N.M."/>
            <person name="Rupper R.R."/>
            <person name="Sharp A.R."/>
            <person name="Dally N."/>
            <person name="Boughton B.A."/>
            <person name="Woo Y.H."/>
            <person name="Gao G."/>
            <person name="Schijlen E.G.W.M."/>
            <person name="Guo X."/>
            <person name="Momin A.A."/>
            <person name="Negrao S."/>
            <person name="Al-Babili S."/>
            <person name="Gehring C."/>
            <person name="Roessner U."/>
            <person name="Jung C."/>
            <person name="Murphy K."/>
            <person name="Arold S.T."/>
            <person name="Gojobori T."/>
            <person name="van der Linden C.G."/>
            <person name="van Loo E.N."/>
            <person name="Jellen E.N."/>
            <person name="Maughan P.J."/>
            <person name="Tester M."/>
        </authorList>
    </citation>
    <scope>NUCLEOTIDE SEQUENCE [LARGE SCALE GENOMIC DNA]</scope>
    <source>
        <strain evidence="2">cv. PI 614886</strain>
    </source>
</reference>
<feature type="domain" description="BURP" evidence="1">
    <location>
        <begin position="1"/>
        <end position="165"/>
    </location>
</feature>
<dbReference type="AlphaFoldDB" id="A0A803NCB2"/>
<accession>A0A803NCB2</accession>
<dbReference type="PROSITE" id="PS51277">
    <property type="entry name" value="BURP"/>
    <property type="match status" value="2"/>
</dbReference>